<comment type="similarity">
    <text evidence="1">Belongs to the CapA family.</text>
</comment>
<dbReference type="PANTHER" id="PTHR33393:SF13">
    <property type="entry name" value="PGA BIOSYNTHESIS PROTEIN CAPA"/>
    <property type="match status" value="1"/>
</dbReference>
<evidence type="ECO:0000259" key="3">
    <source>
        <dbReference type="SMART" id="SM00854"/>
    </source>
</evidence>
<dbReference type="InterPro" id="IPR019079">
    <property type="entry name" value="Capsule_synth_CapA"/>
</dbReference>
<dbReference type="EMBL" id="MRCG01000038">
    <property type="protein sequence ID" value="OKH43092.1"/>
    <property type="molecule type" value="Genomic_DNA"/>
</dbReference>
<feature type="domain" description="Capsule synthesis protein CapA" evidence="3">
    <location>
        <begin position="270"/>
        <end position="531"/>
    </location>
</feature>
<feature type="region of interest" description="Disordered" evidence="2">
    <location>
        <begin position="135"/>
        <end position="154"/>
    </location>
</feature>
<proteinExistence type="inferred from homology"/>
<dbReference type="CDD" id="cd07381">
    <property type="entry name" value="MPP_CapA"/>
    <property type="match status" value="1"/>
</dbReference>
<feature type="region of interest" description="Disordered" evidence="2">
    <location>
        <begin position="785"/>
        <end position="807"/>
    </location>
</feature>
<evidence type="ECO:0000256" key="2">
    <source>
        <dbReference type="SAM" id="MobiDB-lite"/>
    </source>
</evidence>
<feature type="region of interest" description="Disordered" evidence="2">
    <location>
        <begin position="205"/>
        <end position="242"/>
    </location>
</feature>
<protein>
    <recommendedName>
        <fullName evidence="3">Capsule synthesis protein CapA domain-containing protein</fullName>
    </recommendedName>
</protein>
<sequence length="807" mass="87432">MISAVIPPQPQALPQGPLLQPPSVKERAAAGYFRDIALWLNQPLTPHGIFVQVQADRPGCLQLVVEFRQPPIKDRLLRFLCHRVWLLNSELIEGILVIARPLGHRRVLWQQRVKIVTPALKRRQSSLKAQAQRQAALAMPPKIRQPRPSPTKTLSRQRLQTLRAFVLSGSAVAAFVMGCLLEVIISAPSPSLPQFSAQTEVLTETDLDRDTAPVAPTALRDSGEGRPVSAPGRNSAGASGNRATVVDTALEPVGVITHQAVTPAPTDDVTLLFGGDISLDDIAPDSLTAPGGFFADVAEYDQADLALVNLATPLATAATNLQEGLRHQTRTDAVNLLVNSGVDIINLTHSSLMDYGAEGLNETLTTLDSKGLYRIGAGRNALEARRPEVLDVKGKRIAYLSYAMGGNNAAHDTDVLRERAGASDKAIAKEVETFKAATAFKDRAGFNAQNMPEIVADIQALRDEVDWIVVNFRWVDHLSEQPNFMQTNLARLAIDQGADVVVGYHPTVIQGGEIYKGRPIAYSLGDFVFRPDEPLENQDSAVLKVGLKDDQMRVELVPVRVQDSHPKTLHGKDSQQVLQRIEQASSQFDKPLKSPVVLDLKTQEAPPETVSDPSSPFVSPDAEEILPVELEAEPTPESKDRLEDEAESKDILEEAAPSEDLDVPEALEDSSEPTNGDQPATDPEVDPETDQSSPTGPESLEMEVEFDGDLEEWGPKVSPEQQEFKPVPPERSGGTSQSAREPIQNESPSESRPSEVPVPLPSPIQVKAKPVAIAPLVAPQPAVLTDDAEAESWADTIPETPIPTAGE</sequence>
<dbReference type="SMART" id="SM00854">
    <property type="entry name" value="PGA_cap"/>
    <property type="match status" value="1"/>
</dbReference>
<reference evidence="4 5" key="1">
    <citation type="submission" date="2016-11" db="EMBL/GenBank/DDBJ databases">
        <title>Draft Genome Sequences of Nine Cyanobacterial Strains from Diverse Habitats.</title>
        <authorList>
            <person name="Zhu T."/>
            <person name="Hou S."/>
            <person name="Lu X."/>
            <person name="Hess W.R."/>
        </authorList>
    </citation>
    <scope>NUCLEOTIDE SEQUENCE [LARGE SCALE GENOMIC DNA]</scope>
    <source>
        <strain evidence="4 5">NIES-30</strain>
    </source>
</reference>
<dbReference type="PANTHER" id="PTHR33393">
    <property type="entry name" value="POLYGLUTAMINE SYNTHESIS ACCESSORY PROTEIN RV0574C-RELATED"/>
    <property type="match status" value="1"/>
</dbReference>
<accession>A0A1U7IXP3</accession>
<evidence type="ECO:0000313" key="4">
    <source>
        <dbReference type="EMBL" id="OKH43092.1"/>
    </source>
</evidence>
<dbReference type="Proteomes" id="UP000185557">
    <property type="component" value="Unassembled WGS sequence"/>
</dbReference>
<evidence type="ECO:0000256" key="1">
    <source>
        <dbReference type="ARBA" id="ARBA00005662"/>
    </source>
</evidence>
<dbReference type="OrthoDB" id="9810906at2"/>
<dbReference type="STRING" id="549789.NIES30_25600"/>
<dbReference type="SUPFAM" id="SSF56300">
    <property type="entry name" value="Metallo-dependent phosphatases"/>
    <property type="match status" value="1"/>
</dbReference>
<dbReference type="InterPro" id="IPR052169">
    <property type="entry name" value="CW_Biosynth-Accessory"/>
</dbReference>
<comment type="caution">
    <text evidence="4">The sequence shown here is derived from an EMBL/GenBank/DDBJ whole genome shotgun (WGS) entry which is preliminary data.</text>
</comment>
<organism evidence="4 5">
    <name type="scientific">Phormidium tenue NIES-30</name>
    <dbReference type="NCBI Taxonomy" id="549789"/>
    <lineage>
        <taxon>Bacteria</taxon>
        <taxon>Bacillati</taxon>
        <taxon>Cyanobacteriota</taxon>
        <taxon>Cyanophyceae</taxon>
        <taxon>Oscillatoriophycideae</taxon>
        <taxon>Oscillatoriales</taxon>
        <taxon>Oscillatoriaceae</taxon>
        <taxon>Phormidium</taxon>
    </lineage>
</organism>
<feature type="compositionally biased region" description="Acidic residues" evidence="2">
    <location>
        <begin position="700"/>
        <end position="712"/>
    </location>
</feature>
<feature type="region of interest" description="Disordered" evidence="2">
    <location>
        <begin position="627"/>
        <end position="761"/>
    </location>
</feature>
<dbReference type="AlphaFoldDB" id="A0A1U7IXP3"/>
<dbReference type="InterPro" id="IPR029052">
    <property type="entry name" value="Metallo-depent_PP-like"/>
</dbReference>
<dbReference type="Pfam" id="PF09587">
    <property type="entry name" value="PGA_cap"/>
    <property type="match status" value="1"/>
</dbReference>
<feature type="compositionally biased region" description="Acidic residues" evidence="2">
    <location>
        <begin position="656"/>
        <end position="671"/>
    </location>
</feature>
<feature type="compositionally biased region" description="Basic and acidic residues" evidence="2">
    <location>
        <begin position="636"/>
        <end position="652"/>
    </location>
</feature>
<dbReference type="RefSeq" id="WP_073611291.1">
    <property type="nucleotide sequence ID" value="NZ_MRCG01000038.1"/>
</dbReference>
<evidence type="ECO:0000313" key="5">
    <source>
        <dbReference type="Proteomes" id="UP000185557"/>
    </source>
</evidence>
<gene>
    <name evidence="4" type="ORF">NIES30_25600</name>
</gene>
<keyword evidence="5" id="KW-1185">Reference proteome</keyword>
<name>A0A1U7IXP3_9CYAN</name>
<feature type="compositionally biased region" description="Low complexity" evidence="2">
    <location>
        <begin position="746"/>
        <end position="755"/>
    </location>
</feature>